<name>A0A8H6E9L0_PETAA</name>
<sequence>MMEPTVNPTSPNDAASSTTTTQEPTYDAPRNNSTVSESSLTGVTNGIANVAGSSIREAKNRLTTVTSNESVLSVWEQVRSMATGRNGEEGKQVDTSPTQDEVDLIDSMDNEKIAEFLREKNRSDGRRPRKR</sequence>
<protein>
    <submittedName>
        <fullName evidence="2">Uncharacterized protein</fullName>
    </submittedName>
</protein>
<dbReference type="Proteomes" id="UP000541154">
    <property type="component" value="Unassembled WGS sequence"/>
</dbReference>
<comment type="caution">
    <text evidence="2">The sequence shown here is derived from an EMBL/GenBank/DDBJ whole genome shotgun (WGS) entry which is preliminary data.</text>
</comment>
<feature type="region of interest" description="Disordered" evidence="1">
    <location>
        <begin position="1"/>
        <end position="42"/>
    </location>
</feature>
<gene>
    <name evidence="2" type="ORF">ETB97_009621</name>
</gene>
<evidence type="ECO:0000256" key="1">
    <source>
        <dbReference type="SAM" id="MobiDB-lite"/>
    </source>
</evidence>
<dbReference type="AlphaFoldDB" id="A0A8H6E9L0"/>
<evidence type="ECO:0000313" key="3">
    <source>
        <dbReference type="Proteomes" id="UP000541154"/>
    </source>
</evidence>
<accession>A0A8H6E9L0</accession>
<evidence type="ECO:0000313" key="2">
    <source>
        <dbReference type="EMBL" id="KAF5863688.1"/>
    </source>
</evidence>
<feature type="region of interest" description="Disordered" evidence="1">
    <location>
        <begin position="82"/>
        <end position="105"/>
    </location>
</feature>
<proteinExistence type="predicted"/>
<organism evidence="2 3">
    <name type="scientific">Petromyces alliaceus</name>
    <name type="common">Aspergillus alliaceus</name>
    <dbReference type="NCBI Taxonomy" id="209559"/>
    <lineage>
        <taxon>Eukaryota</taxon>
        <taxon>Fungi</taxon>
        <taxon>Dikarya</taxon>
        <taxon>Ascomycota</taxon>
        <taxon>Pezizomycotina</taxon>
        <taxon>Eurotiomycetes</taxon>
        <taxon>Eurotiomycetidae</taxon>
        <taxon>Eurotiales</taxon>
        <taxon>Aspergillaceae</taxon>
        <taxon>Aspergillus</taxon>
        <taxon>Aspergillus subgen. Circumdati</taxon>
    </lineage>
</organism>
<dbReference type="EMBL" id="SPNV01000047">
    <property type="protein sequence ID" value="KAF5863688.1"/>
    <property type="molecule type" value="Genomic_DNA"/>
</dbReference>
<keyword evidence="3" id="KW-1185">Reference proteome</keyword>
<reference evidence="2 3" key="1">
    <citation type="submission" date="2019-04" db="EMBL/GenBank/DDBJ databases">
        <title>Aspergillus burnettii sp. nov., novel species from soil in southeast Queensland.</title>
        <authorList>
            <person name="Gilchrist C.L.M."/>
            <person name="Pitt J.I."/>
            <person name="Lange L."/>
            <person name="Lacey H.J."/>
            <person name="Vuong D."/>
            <person name="Midgley D.J."/>
            <person name="Greenfield P."/>
            <person name="Bradbury M."/>
            <person name="Lacey E."/>
            <person name="Busk P.K."/>
            <person name="Pilgaard B."/>
            <person name="Chooi Y.H."/>
            <person name="Piggott A.M."/>
        </authorList>
    </citation>
    <scope>NUCLEOTIDE SEQUENCE [LARGE SCALE GENOMIC DNA]</scope>
    <source>
        <strain evidence="2 3">FRR 5400</strain>
    </source>
</reference>